<feature type="compositionally biased region" description="Pro residues" evidence="1">
    <location>
        <begin position="247"/>
        <end position="256"/>
    </location>
</feature>
<dbReference type="Proteomes" id="UP001222325">
    <property type="component" value="Unassembled WGS sequence"/>
</dbReference>
<feature type="region of interest" description="Disordered" evidence="1">
    <location>
        <begin position="348"/>
        <end position="402"/>
    </location>
</feature>
<feature type="compositionally biased region" description="Low complexity" evidence="1">
    <location>
        <begin position="846"/>
        <end position="858"/>
    </location>
</feature>
<comment type="caution">
    <text evidence="2">The sequence shown here is derived from an EMBL/GenBank/DDBJ whole genome shotgun (WGS) entry which is preliminary data.</text>
</comment>
<sequence>MPPATFRSFGDVPSPGPSSVHKEHEAMPQTEPLSVKSWAPNEARAQNPRTPQMSVKTSSIRALRSRSITSSTPAVPAAPTPVSAPPAEIAVSGYPDRPSTGPGAKGKASIKGLHFKNKGAGNTYTASSVKGRNVASVDNDPSSNSFALIAPDDDSISEAESSLDERLNSSTVEENMTAFLIGTGPPSFATTSGGDISSSDPEPATTPDAIKLLARRLSQRPPRPDTPPGTTSGAGSSTVDSMDTSSPPAPSPPPKAPELGCAQNPDGSLREAHEIVFYNDPDDDMPLPAAPLADALSTAPAMETEADAAVHDPIYGPTPFLAPIATSPSAAPAPAPPIGQEASPVIEPQPAVATNTSPIPPPNPQAGASGTEPFTASETSFPPIVPAEKVAPPPAPSPAIPTSSSFAAVVAAPAPPRMTTRSLGQAARRLAEGPAPKSSPFVPLPRGMFIPKPAPSPLRPQPPPEIQQPPMAAPQRTSGERQAAPQAPQPPPAAGQPAAPQPAIALQAPLDAPDVPLAAPQPAVPQPPPAAQPTPPAGPALSVPASAASPLNVTPASVFCHIPLDMPGIYSPDVLTTRENISPRQLARWEALVGGKFLVFEWDGKPHSIDSNSVEDIKSGIERITGGASPLVGPAEPATPGKSGTPYVYLVRGVSDADTLLLLSGRVWNLVGGTTFFAIPFEPPSHPFLFTLEGFTFKVGEGVEVADTVVAEIADNDTAKAFLAINHDNYPAGVDPMTHFAASVRVTPFTTATAGGTHLRVSWNVTATPPSLDAATNRAWVSLLSALKYRSDMHYVGSAVSPPLFCSRCKSPGHVHGSCPLPKLEGWHQKPGAPAAAPSAGPPRAPRQQPANRAPRNNNGGGRNRNGGRGN</sequence>
<reference evidence="2" key="1">
    <citation type="submission" date="2023-03" db="EMBL/GenBank/DDBJ databases">
        <title>Massive genome expansion in bonnet fungi (Mycena s.s.) driven by repeated elements and novel gene families across ecological guilds.</title>
        <authorList>
            <consortium name="Lawrence Berkeley National Laboratory"/>
            <person name="Harder C.B."/>
            <person name="Miyauchi S."/>
            <person name="Viragh M."/>
            <person name="Kuo A."/>
            <person name="Thoen E."/>
            <person name="Andreopoulos B."/>
            <person name="Lu D."/>
            <person name="Skrede I."/>
            <person name="Drula E."/>
            <person name="Henrissat B."/>
            <person name="Morin E."/>
            <person name="Kohler A."/>
            <person name="Barry K."/>
            <person name="LaButti K."/>
            <person name="Morin E."/>
            <person name="Salamov A."/>
            <person name="Lipzen A."/>
            <person name="Mereny Z."/>
            <person name="Hegedus B."/>
            <person name="Baldrian P."/>
            <person name="Stursova M."/>
            <person name="Weitz H."/>
            <person name="Taylor A."/>
            <person name="Grigoriev I.V."/>
            <person name="Nagy L.G."/>
            <person name="Martin F."/>
            <person name="Kauserud H."/>
        </authorList>
    </citation>
    <scope>NUCLEOTIDE SEQUENCE</scope>
    <source>
        <strain evidence="2">CBHHK173m</strain>
    </source>
</reference>
<protein>
    <submittedName>
        <fullName evidence="2">Uncharacterized protein</fullName>
    </submittedName>
</protein>
<evidence type="ECO:0000313" key="2">
    <source>
        <dbReference type="EMBL" id="KAJ7070296.1"/>
    </source>
</evidence>
<feature type="compositionally biased region" description="Polar residues" evidence="1">
    <location>
        <begin position="120"/>
        <end position="130"/>
    </location>
</feature>
<feature type="compositionally biased region" description="Gly residues" evidence="1">
    <location>
        <begin position="859"/>
        <end position="871"/>
    </location>
</feature>
<dbReference type="AlphaFoldDB" id="A0AAD6TQE2"/>
<keyword evidence="3" id="KW-1185">Reference proteome</keyword>
<feature type="compositionally biased region" description="Pro residues" evidence="1">
    <location>
        <begin position="452"/>
        <end position="467"/>
    </location>
</feature>
<dbReference type="EMBL" id="JARJCN010000133">
    <property type="protein sequence ID" value="KAJ7070296.1"/>
    <property type="molecule type" value="Genomic_DNA"/>
</dbReference>
<evidence type="ECO:0000313" key="3">
    <source>
        <dbReference type="Proteomes" id="UP001222325"/>
    </source>
</evidence>
<feature type="region of interest" description="Disordered" evidence="1">
    <location>
        <begin position="513"/>
        <end position="542"/>
    </location>
</feature>
<feature type="compositionally biased region" description="Polar residues" evidence="1">
    <location>
        <begin position="47"/>
        <end position="60"/>
    </location>
</feature>
<feature type="compositionally biased region" description="Polar residues" evidence="1">
    <location>
        <begin position="233"/>
        <end position="244"/>
    </location>
</feature>
<feature type="region of interest" description="Disordered" evidence="1">
    <location>
        <begin position="826"/>
        <end position="871"/>
    </location>
</feature>
<gene>
    <name evidence="2" type="ORF">B0H15DRAFT_957810</name>
</gene>
<evidence type="ECO:0000256" key="1">
    <source>
        <dbReference type="SAM" id="MobiDB-lite"/>
    </source>
</evidence>
<feature type="region of interest" description="Disordered" evidence="1">
    <location>
        <begin position="415"/>
        <end position="500"/>
    </location>
</feature>
<feature type="region of interest" description="Disordered" evidence="1">
    <location>
        <begin position="1"/>
        <end position="292"/>
    </location>
</feature>
<feature type="compositionally biased region" description="Polar residues" evidence="1">
    <location>
        <begin position="366"/>
        <end position="380"/>
    </location>
</feature>
<name>A0AAD6TQE2_9AGAR</name>
<organism evidence="2 3">
    <name type="scientific">Mycena belliarum</name>
    <dbReference type="NCBI Taxonomy" id="1033014"/>
    <lineage>
        <taxon>Eukaryota</taxon>
        <taxon>Fungi</taxon>
        <taxon>Dikarya</taxon>
        <taxon>Basidiomycota</taxon>
        <taxon>Agaricomycotina</taxon>
        <taxon>Agaricomycetes</taxon>
        <taxon>Agaricomycetidae</taxon>
        <taxon>Agaricales</taxon>
        <taxon>Marasmiineae</taxon>
        <taxon>Mycenaceae</taxon>
        <taxon>Mycena</taxon>
    </lineage>
</organism>
<feature type="compositionally biased region" description="Pro residues" evidence="1">
    <location>
        <begin position="522"/>
        <end position="538"/>
    </location>
</feature>
<feature type="compositionally biased region" description="Polar residues" evidence="1">
    <location>
        <begin position="188"/>
        <end position="200"/>
    </location>
</feature>
<accession>A0AAD6TQE2</accession>
<proteinExistence type="predicted"/>